<dbReference type="InterPro" id="IPR050463">
    <property type="entry name" value="Gfo/Idh/MocA_oxidrdct_glycsds"/>
</dbReference>
<feature type="domain" description="GFO/IDH/MocA-like oxidoreductase" evidence="2">
    <location>
        <begin position="202"/>
        <end position="331"/>
    </location>
</feature>
<comment type="caution">
    <text evidence="3">The sequence shown here is derived from an EMBL/GenBank/DDBJ whole genome shotgun (WGS) entry which is preliminary data.</text>
</comment>
<dbReference type="Proteomes" id="UP001158067">
    <property type="component" value="Unassembled WGS sequence"/>
</dbReference>
<dbReference type="PANTHER" id="PTHR43818">
    <property type="entry name" value="BCDNA.GH03377"/>
    <property type="match status" value="1"/>
</dbReference>
<dbReference type="PANTHER" id="PTHR43818:SF5">
    <property type="entry name" value="OXIDOREDUCTASE FAMILY PROTEIN"/>
    <property type="match status" value="1"/>
</dbReference>
<reference evidence="3 4" key="1">
    <citation type="submission" date="2017-05" db="EMBL/GenBank/DDBJ databases">
        <authorList>
            <person name="Varghese N."/>
            <person name="Submissions S."/>
        </authorList>
    </citation>
    <scope>NUCLEOTIDE SEQUENCE [LARGE SCALE GENOMIC DNA]</scope>
    <source>
        <strain evidence="3 4">DSM 25457</strain>
    </source>
</reference>
<dbReference type="InterPro" id="IPR006311">
    <property type="entry name" value="TAT_signal"/>
</dbReference>
<evidence type="ECO:0000313" key="4">
    <source>
        <dbReference type="Proteomes" id="UP001158067"/>
    </source>
</evidence>
<dbReference type="Pfam" id="PF01408">
    <property type="entry name" value="GFO_IDH_MocA"/>
    <property type="match status" value="1"/>
</dbReference>
<dbReference type="InterPro" id="IPR055170">
    <property type="entry name" value="GFO_IDH_MocA-like_dom"/>
</dbReference>
<feature type="domain" description="Gfo/Idh/MocA-like oxidoreductase N-terminal" evidence="1">
    <location>
        <begin position="53"/>
        <end position="177"/>
    </location>
</feature>
<protein>
    <submittedName>
        <fullName evidence="3">Predicted dehydrogenase</fullName>
    </submittedName>
</protein>
<dbReference type="Gene3D" id="3.30.360.10">
    <property type="entry name" value="Dihydrodipicolinate Reductase, domain 2"/>
    <property type="match status" value="1"/>
</dbReference>
<dbReference type="InterPro" id="IPR000683">
    <property type="entry name" value="Gfo/Idh/MocA-like_OxRdtase_N"/>
</dbReference>
<dbReference type="Pfam" id="PF22725">
    <property type="entry name" value="GFO_IDH_MocA_C3"/>
    <property type="match status" value="1"/>
</dbReference>
<organism evidence="3 4">
    <name type="scientific">Neorhodopirellula lusitana</name>
    <dbReference type="NCBI Taxonomy" id="445327"/>
    <lineage>
        <taxon>Bacteria</taxon>
        <taxon>Pseudomonadati</taxon>
        <taxon>Planctomycetota</taxon>
        <taxon>Planctomycetia</taxon>
        <taxon>Pirellulales</taxon>
        <taxon>Pirellulaceae</taxon>
        <taxon>Neorhodopirellula</taxon>
    </lineage>
</organism>
<dbReference type="PROSITE" id="PS51318">
    <property type="entry name" value="TAT"/>
    <property type="match status" value="1"/>
</dbReference>
<sequence>MNSNQVDRPCESRRNFLRSQLTASAAVATGVVGVHSQTQAASSTTDSSPNETLRIGLVGCGGRGTGAVKDSLSINKNVKLVAMADLDAENCARSRKVLATRFGDSIDVADDKMHIGLESYKKVLDDPDIDIVLLTTTPVFRPFHVTEAVEAGKHVFAEKPVCIDPAGYRICLDTHQKAINQNTAIVTGTQYRRQTNYIGAIEKLREGAIGKVTSATSRYCASGIWYRNRTEGMTDLEYQLRNWMHFVWLSGDQIVEQSVHNIDLMNWLMDAVPESAFGSGGRFTRPEDSEMWDSMSVDYHYPGGRFISFKCRQWPGSTGENSTVIHGSDANMVIWGGSRGSQILDHDGKEIWSMDGSIADAYKQEHKELVDSIRADKPIVELKQTADSSLTAAMGRMSAYTGKRVTWDFVTEKSTLDLYPENLTMDTVVKSPGFAVPGKTKLI</sequence>
<dbReference type="EMBL" id="FXUG01000004">
    <property type="protein sequence ID" value="SMP54552.1"/>
    <property type="molecule type" value="Genomic_DNA"/>
</dbReference>
<gene>
    <name evidence="3" type="ORF">SAMN06265222_104260</name>
</gene>
<evidence type="ECO:0000259" key="2">
    <source>
        <dbReference type="Pfam" id="PF22725"/>
    </source>
</evidence>
<dbReference type="SUPFAM" id="SSF55347">
    <property type="entry name" value="Glyceraldehyde-3-phosphate dehydrogenase-like, C-terminal domain"/>
    <property type="match status" value="1"/>
</dbReference>
<keyword evidence="4" id="KW-1185">Reference proteome</keyword>
<proteinExistence type="predicted"/>
<evidence type="ECO:0000259" key="1">
    <source>
        <dbReference type="Pfam" id="PF01408"/>
    </source>
</evidence>
<dbReference type="RefSeq" id="WP_283432440.1">
    <property type="nucleotide sequence ID" value="NZ_FXUG01000004.1"/>
</dbReference>
<accession>A0ABY1Q307</accession>
<evidence type="ECO:0000313" key="3">
    <source>
        <dbReference type="EMBL" id="SMP54552.1"/>
    </source>
</evidence>
<name>A0ABY1Q307_9BACT</name>
<dbReference type="InterPro" id="IPR036291">
    <property type="entry name" value="NAD(P)-bd_dom_sf"/>
</dbReference>
<dbReference type="SUPFAM" id="SSF51735">
    <property type="entry name" value="NAD(P)-binding Rossmann-fold domains"/>
    <property type="match status" value="1"/>
</dbReference>
<dbReference type="Gene3D" id="3.40.50.720">
    <property type="entry name" value="NAD(P)-binding Rossmann-like Domain"/>
    <property type="match status" value="1"/>
</dbReference>